<sequence length="181" mass="19652">MGLPLIVDGWPPPPLRTERLVLRPPTAADRESFLDLAADPDVNRHLGGARDRDEMARTMPQVPADQPGQLVADLDGRFVGWVGLSRREPGRPGRSPVDGPALELSYLLPVSAWGHGYARESCAALLAWSDEHLGEPAVLCTQVANARSVALAGRLGFAEVERFEEFGAEQWFGVRPVGIVQ</sequence>
<dbReference type="PANTHER" id="PTHR43792:SF1">
    <property type="entry name" value="N-ACETYLTRANSFERASE DOMAIN-CONTAINING PROTEIN"/>
    <property type="match status" value="1"/>
</dbReference>
<reference evidence="2 3" key="2">
    <citation type="submission" date="2020-08" db="EMBL/GenBank/DDBJ databases">
        <title>The Agave Microbiome: Exploring the role of microbial communities in plant adaptations to desert environments.</title>
        <authorList>
            <person name="Partida-Martinez L.P."/>
        </authorList>
    </citation>
    <scope>NUCLEOTIDE SEQUENCE [LARGE SCALE GENOMIC DNA]</scope>
    <source>
        <strain evidence="2 3">AT2.17</strain>
    </source>
</reference>
<proteinExistence type="predicted"/>
<dbReference type="InterPro" id="IPR016181">
    <property type="entry name" value="Acyl_CoA_acyltransferase"/>
</dbReference>
<dbReference type="PROSITE" id="PS51186">
    <property type="entry name" value="GNAT"/>
    <property type="match status" value="1"/>
</dbReference>
<evidence type="ECO:0000259" key="1">
    <source>
        <dbReference type="PROSITE" id="PS51186"/>
    </source>
</evidence>
<evidence type="ECO:0000313" key="3">
    <source>
        <dbReference type="Proteomes" id="UP000549911"/>
    </source>
</evidence>
<dbReference type="AlphaFoldDB" id="A0A7Y9H5C6"/>
<keyword evidence="3" id="KW-1185">Reference proteome</keyword>
<dbReference type="GO" id="GO:0016747">
    <property type="term" value="F:acyltransferase activity, transferring groups other than amino-acyl groups"/>
    <property type="evidence" value="ECO:0007669"/>
    <property type="project" value="InterPro"/>
</dbReference>
<accession>A0A7Y9H5C6</accession>
<reference evidence="2 3" key="1">
    <citation type="submission" date="2020-07" db="EMBL/GenBank/DDBJ databases">
        <authorList>
            <person name="Partida-Martinez L."/>
            <person name="Huntemann M."/>
            <person name="Clum A."/>
            <person name="Wang J."/>
            <person name="Palaniappan K."/>
            <person name="Ritter S."/>
            <person name="Chen I.-M."/>
            <person name="Stamatis D."/>
            <person name="Reddy T."/>
            <person name="O'Malley R."/>
            <person name="Daum C."/>
            <person name="Shapiro N."/>
            <person name="Ivanova N."/>
            <person name="Kyrpides N."/>
            <person name="Woyke T."/>
        </authorList>
    </citation>
    <scope>NUCLEOTIDE SEQUENCE [LARGE SCALE GENOMIC DNA]</scope>
    <source>
        <strain evidence="2 3">AT2.17</strain>
    </source>
</reference>
<dbReference type="EMBL" id="JACCBW010000002">
    <property type="protein sequence ID" value="NYE37539.1"/>
    <property type="molecule type" value="Genomic_DNA"/>
</dbReference>
<dbReference type="Pfam" id="PF13302">
    <property type="entry name" value="Acetyltransf_3"/>
    <property type="match status" value="1"/>
</dbReference>
<protein>
    <submittedName>
        <fullName evidence="2">RimJ/RimL family protein N-acetyltransferase</fullName>
    </submittedName>
</protein>
<dbReference type="Proteomes" id="UP000549911">
    <property type="component" value="Unassembled WGS sequence"/>
</dbReference>
<keyword evidence="2" id="KW-0808">Transferase</keyword>
<dbReference type="Gene3D" id="3.40.630.30">
    <property type="match status" value="1"/>
</dbReference>
<gene>
    <name evidence="2" type="ORF">F4692_002672</name>
</gene>
<comment type="caution">
    <text evidence="2">The sequence shown here is derived from an EMBL/GenBank/DDBJ whole genome shotgun (WGS) entry which is preliminary data.</text>
</comment>
<dbReference type="PANTHER" id="PTHR43792">
    <property type="entry name" value="GNAT FAMILY, PUTATIVE (AFU_ORTHOLOGUE AFUA_3G00765)-RELATED-RELATED"/>
    <property type="match status" value="1"/>
</dbReference>
<dbReference type="InterPro" id="IPR000182">
    <property type="entry name" value="GNAT_dom"/>
</dbReference>
<feature type="domain" description="N-acetyltransferase" evidence="1">
    <location>
        <begin position="20"/>
        <end position="178"/>
    </location>
</feature>
<dbReference type="RefSeq" id="WP_179620080.1">
    <property type="nucleotide sequence ID" value="NZ_JACCBW010000002.1"/>
</dbReference>
<organism evidence="2 3">
    <name type="scientific">Nocardioides cavernae</name>
    <dbReference type="NCBI Taxonomy" id="1921566"/>
    <lineage>
        <taxon>Bacteria</taxon>
        <taxon>Bacillati</taxon>
        <taxon>Actinomycetota</taxon>
        <taxon>Actinomycetes</taxon>
        <taxon>Propionibacteriales</taxon>
        <taxon>Nocardioidaceae</taxon>
        <taxon>Nocardioides</taxon>
    </lineage>
</organism>
<dbReference type="InterPro" id="IPR051531">
    <property type="entry name" value="N-acetyltransferase"/>
</dbReference>
<dbReference type="SUPFAM" id="SSF55729">
    <property type="entry name" value="Acyl-CoA N-acyltransferases (Nat)"/>
    <property type="match status" value="1"/>
</dbReference>
<name>A0A7Y9H5C6_9ACTN</name>
<evidence type="ECO:0000313" key="2">
    <source>
        <dbReference type="EMBL" id="NYE37539.1"/>
    </source>
</evidence>